<protein>
    <submittedName>
        <fullName evidence="2">Uncharacterized protein</fullName>
    </submittedName>
</protein>
<keyword evidence="3" id="KW-1185">Reference proteome</keyword>
<dbReference type="EMBL" id="CAXIPU020000435">
    <property type="protein sequence ID" value="CAL1671937.1"/>
    <property type="molecule type" value="Genomic_DNA"/>
</dbReference>
<proteinExistence type="predicted"/>
<organism evidence="2 3">
    <name type="scientific">Lasius platythorax</name>
    <dbReference type="NCBI Taxonomy" id="488582"/>
    <lineage>
        <taxon>Eukaryota</taxon>
        <taxon>Metazoa</taxon>
        <taxon>Ecdysozoa</taxon>
        <taxon>Arthropoda</taxon>
        <taxon>Hexapoda</taxon>
        <taxon>Insecta</taxon>
        <taxon>Pterygota</taxon>
        <taxon>Neoptera</taxon>
        <taxon>Endopterygota</taxon>
        <taxon>Hymenoptera</taxon>
        <taxon>Apocrita</taxon>
        <taxon>Aculeata</taxon>
        <taxon>Formicoidea</taxon>
        <taxon>Formicidae</taxon>
        <taxon>Formicinae</taxon>
        <taxon>Lasius</taxon>
        <taxon>Lasius</taxon>
    </lineage>
</organism>
<name>A0AAV2MXH4_9HYME</name>
<gene>
    <name evidence="2" type="ORF">LPLAT_LOCUS5353</name>
</gene>
<reference evidence="2" key="1">
    <citation type="submission" date="2024-04" db="EMBL/GenBank/DDBJ databases">
        <authorList>
            <consortium name="Molecular Ecology Group"/>
        </authorList>
    </citation>
    <scope>NUCLEOTIDE SEQUENCE</scope>
</reference>
<feature type="compositionally biased region" description="Pro residues" evidence="1">
    <location>
        <begin position="126"/>
        <end position="145"/>
    </location>
</feature>
<feature type="region of interest" description="Disordered" evidence="1">
    <location>
        <begin position="124"/>
        <end position="145"/>
    </location>
</feature>
<evidence type="ECO:0000313" key="3">
    <source>
        <dbReference type="Proteomes" id="UP001497644"/>
    </source>
</evidence>
<evidence type="ECO:0000313" key="2">
    <source>
        <dbReference type="EMBL" id="CAL1671937.1"/>
    </source>
</evidence>
<sequence length="145" mass="16429">MDLRNLSVSCRKCDEMFNWREHSHLCRVCRRAPLVGRELPTDPFWRACAAIFRCPEAPYSLRVQVNVNSGVREVTEVLPVPRDLAWRIPFMSVERALLGIQPFPFYGEVPEALHVVVESVRLDPRATPPASPPSTPSSPPPPYQP</sequence>
<dbReference type="AlphaFoldDB" id="A0AAV2MXH4"/>
<dbReference type="Proteomes" id="UP001497644">
    <property type="component" value="Unassembled WGS sequence"/>
</dbReference>
<evidence type="ECO:0000256" key="1">
    <source>
        <dbReference type="SAM" id="MobiDB-lite"/>
    </source>
</evidence>
<comment type="caution">
    <text evidence="2">The sequence shown here is derived from an EMBL/GenBank/DDBJ whole genome shotgun (WGS) entry which is preliminary data.</text>
</comment>
<accession>A0AAV2MXH4</accession>